<dbReference type="InterPro" id="IPR013087">
    <property type="entry name" value="Znf_C2H2_type"/>
</dbReference>
<evidence type="ECO:0000313" key="3">
    <source>
        <dbReference type="Proteomes" id="UP000534783"/>
    </source>
</evidence>
<dbReference type="PROSITE" id="PS00028">
    <property type="entry name" value="ZINC_FINGER_C2H2_1"/>
    <property type="match status" value="2"/>
</dbReference>
<dbReference type="InterPro" id="IPR036236">
    <property type="entry name" value="Znf_C2H2_sf"/>
</dbReference>
<dbReference type="AlphaFoldDB" id="A0A7X6IAT9"/>
<dbReference type="Gene3D" id="3.30.160.60">
    <property type="entry name" value="Classic Zinc Finger"/>
    <property type="match status" value="1"/>
</dbReference>
<reference evidence="2 3" key="1">
    <citation type="journal article" date="2020" name="Nature">
        <title>Bacterial chemolithoautotrophy via manganese oxidation.</title>
        <authorList>
            <person name="Yu H."/>
            <person name="Leadbetter J.R."/>
        </authorList>
    </citation>
    <scope>NUCLEOTIDE SEQUENCE [LARGE SCALE GENOMIC DNA]</scope>
    <source>
        <strain evidence="2 3">Mn-1</strain>
    </source>
</reference>
<dbReference type="PROSITE" id="PS50157">
    <property type="entry name" value="ZINC_FINGER_C2H2_2"/>
    <property type="match status" value="2"/>
</dbReference>
<evidence type="ECO:0000313" key="2">
    <source>
        <dbReference type="EMBL" id="NKE70719.1"/>
    </source>
</evidence>
<feature type="domain" description="C2H2-type" evidence="1">
    <location>
        <begin position="32"/>
        <end position="59"/>
    </location>
</feature>
<dbReference type="SMART" id="SM00355">
    <property type="entry name" value="ZnF_C2H2"/>
    <property type="match status" value="2"/>
</dbReference>
<sequence length="70" mass="8039">MKMAEWKCQDCGKVFKTEQDLLSHELEHVPRYECAVCGEEFKTKEEAYLHEVGKHGRPPATDPVPVKRPA</sequence>
<dbReference type="SUPFAM" id="SSF57667">
    <property type="entry name" value="beta-beta-alpha zinc fingers"/>
    <property type="match status" value="1"/>
</dbReference>
<dbReference type="Proteomes" id="UP000534783">
    <property type="component" value="Unassembled WGS sequence"/>
</dbReference>
<dbReference type="Pfam" id="PF13912">
    <property type="entry name" value="zf-C2H2_6"/>
    <property type="match status" value="1"/>
</dbReference>
<dbReference type="EMBL" id="VTOW01000001">
    <property type="protein sequence ID" value="NKE70719.1"/>
    <property type="molecule type" value="Genomic_DNA"/>
</dbReference>
<proteinExistence type="predicted"/>
<organism evidence="2 3">
    <name type="scientific">Candidatus Manganitrophus noduliformans</name>
    <dbReference type="NCBI Taxonomy" id="2606439"/>
    <lineage>
        <taxon>Bacteria</taxon>
        <taxon>Pseudomonadati</taxon>
        <taxon>Nitrospirota</taxon>
        <taxon>Nitrospiria</taxon>
        <taxon>Candidatus Troglogloeales</taxon>
        <taxon>Candidatus Manganitrophaceae</taxon>
        <taxon>Candidatus Manganitrophus</taxon>
    </lineage>
</organism>
<accession>A0A7X6IAT9</accession>
<gene>
    <name evidence="2" type="ORF">MNODULE_08210</name>
</gene>
<evidence type="ECO:0000259" key="1">
    <source>
        <dbReference type="PROSITE" id="PS50157"/>
    </source>
</evidence>
<protein>
    <recommendedName>
        <fullName evidence="1">C2H2-type domain-containing protein</fullName>
    </recommendedName>
</protein>
<keyword evidence="3" id="KW-1185">Reference proteome</keyword>
<comment type="caution">
    <text evidence="2">The sequence shown here is derived from an EMBL/GenBank/DDBJ whole genome shotgun (WGS) entry which is preliminary data.</text>
</comment>
<dbReference type="Pfam" id="PF00096">
    <property type="entry name" value="zf-C2H2"/>
    <property type="match status" value="1"/>
</dbReference>
<feature type="domain" description="C2H2-type" evidence="1">
    <location>
        <begin position="6"/>
        <end position="33"/>
    </location>
</feature>
<name>A0A7X6IAT9_9BACT</name>